<evidence type="ECO:0000313" key="1">
    <source>
        <dbReference type="EMBL" id="GGD01575.1"/>
    </source>
</evidence>
<proteinExistence type="predicted"/>
<organism evidence="1 2">
    <name type="scientific">Enterococcus wangshanyuanii</name>
    <dbReference type="NCBI Taxonomy" id="2005703"/>
    <lineage>
        <taxon>Bacteria</taxon>
        <taxon>Bacillati</taxon>
        <taxon>Bacillota</taxon>
        <taxon>Bacilli</taxon>
        <taxon>Lactobacillales</taxon>
        <taxon>Enterococcaceae</taxon>
        <taxon>Enterococcus</taxon>
    </lineage>
</organism>
<dbReference type="RefSeq" id="WP_088271778.1">
    <property type="nucleotide sequence ID" value="NZ_BMKI01000012.1"/>
</dbReference>
<accession>A0ABQ1PRE5</accession>
<comment type="caution">
    <text evidence="1">The sequence shown here is derived from an EMBL/GenBank/DDBJ whole genome shotgun (WGS) entry which is preliminary data.</text>
</comment>
<evidence type="ECO:0000313" key="2">
    <source>
        <dbReference type="Proteomes" id="UP000630615"/>
    </source>
</evidence>
<keyword evidence="2" id="KW-1185">Reference proteome</keyword>
<sequence length="65" mass="8020">MKKFRIRRFIRQFFEENRDKEMLIIDTTKFSEHQNRVIVNELWKKNLLASSRKKNQVISINTHKS</sequence>
<gene>
    <name evidence="1" type="ORF">GCM10011573_33930</name>
</gene>
<evidence type="ECO:0008006" key="3">
    <source>
        <dbReference type="Google" id="ProtNLM"/>
    </source>
</evidence>
<reference evidence="2" key="1">
    <citation type="journal article" date="2019" name="Int. J. Syst. Evol. Microbiol.">
        <title>The Global Catalogue of Microorganisms (GCM) 10K type strain sequencing project: providing services to taxonomists for standard genome sequencing and annotation.</title>
        <authorList>
            <consortium name="The Broad Institute Genomics Platform"/>
            <consortium name="The Broad Institute Genome Sequencing Center for Infectious Disease"/>
            <person name="Wu L."/>
            <person name="Ma J."/>
        </authorList>
    </citation>
    <scope>NUCLEOTIDE SEQUENCE [LARGE SCALE GENOMIC DNA]</scope>
    <source>
        <strain evidence="2">CGMCC 1.15942</strain>
    </source>
</reference>
<dbReference type="EMBL" id="BMKI01000012">
    <property type="protein sequence ID" value="GGD01575.1"/>
    <property type="molecule type" value="Genomic_DNA"/>
</dbReference>
<name>A0ABQ1PRE5_9ENTE</name>
<protein>
    <recommendedName>
        <fullName evidence="3">Transposase</fullName>
    </recommendedName>
</protein>
<dbReference type="Proteomes" id="UP000630615">
    <property type="component" value="Unassembled WGS sequence"/>
</dbReference>